<keyword evidence="3" id="KW-0862">Zinc</keyword>
<evidence type="ECO:0000259" key="6">
    <source>
        <dbReference type="PROSITE" id="PS51292"/>
    </source>
</evidence>
<evidence type="ECO:0000256" key="5">
    <source>
        <dbReference type="SAM" id="Phobius"/>
    </source>
</evidence>
<feature type="transmembrane region" description="Helical" evidence="5">
    <location>
        <begin position="342"/>
        <end position="360"/>
    </location>
</feature>
<evidence type="ECO:0000313" key="8">
    <source>
        <dbReference type="Proteomes" id="UP001054252"/>
    </source>
</evidence>
<sequence length="365" mass="38926">MEKETRERGGSGVHLGEVDMGTGENPKLGTGILVSSEENVHGAGEHADVRLRNNDLGLMQCGNGISEPLNQVDQGTSGDLSNSVHANVLEDVIVIDSEENSCLSKENGALIVESKESGSSEALAEASQRVIIQDRPVEGGINETIGQVDKGSHGSLNNSQSGSVVEVVIVINSQEAVGEGGGNRVTEMKGNGLGSSKVLEEKPKAKPKSSEADNSCVIDIKSGASGRLGFKETSDGERVCRICHLTSEQLLECDDSTSATATDLIQLGCACKDELGIAHSHCAEAWFKLKGNRFCEICGESAKNVTGVGDNRFVEEWNVERYTLGGSNSSNRGGGCWRRQPFCNFLMACLVIAFVLPWFFRVNMF</sequence>
<feature type="region of interest" description="Disordered" evidence="4">
    <location>
        <begin position="1"/>
        <end position="25"/>
    </location>
</feature>
<keyword evidence="5" id="KW-0472">Membrane</keyword>
<proteinExistence type="predicted"/>
<keyword evidence="1" id="KW-0479">Metal-binding</keyword>
<dbReference type="PANTHER" id="PTHR46214:SF8">
    <property type="entry name" value="RING_FYVE_PHD ZINC FINGER SUPERFAMILY PROTEIN"/>
    <property type="match status" value="1"/>
</dbReference>
<dbReference type="Pfam" id="PF12906">
    <property type="entry name" value="RINGv"/>
    <property type="match status" value="1"/>
</dbReference>
<keyword evidence="5" id="KW-1133">Transmembrane helix</keyword>
<evidence type="ECO:0000256" key="2">
    <source>
        <dbReference type="ARBA" id="ARBA00022771"/>
    </source>
</evidence>
<gene>
    <name evidence="7" type="ORF">SLEP1_g7882</name>
</gene>
<accession>A0AAV5I5K6</accession>
<evidence type="ECO:0000313" key="7">
    <source>
        <dbReference type="EMBL" id="GKU94380.1"/>
    </source>
</evidence>
<dbReference type="PROSITE" id="PS51292">
    <property type="entry name" value="ZF_RING_CH"/>
    <property type="match status" value="1"/>
</dbReference>
<feature type="region of interest" description="Disordered" evidence="4">
    <location>
        <begin position="179"/>
        <end position="211"/>
    </location>
</feature>
<dbReference type="PANTHER" id="PTHR46214">
    <property type="entry name" value="ZINC FINGER, RING-CH-TYPE"/>
    <property type="match status" value="1"/>
</dbReference>
<evidence type="ECO:0000256" key="4">
    <source>
        <dbReference type="SAM" id="MobiDB-lite"/>
    </source>
</evidence>
<organism evidence="7 8">
    <name type="scientific">Rubroshorea leprosula</name>
    <dbReference type="NCBI Taxonomy" id="152421"/>
    <lineage>
        <taxon>Eukaryota</taxon>
        <taxon>Viridiplantae</taxon>
        <taxon>Streptophyta</taxon>
        <taxon>Embryophyta</taxon>
        <taxon>Tracheophyta</taxon>
        <taxon>Spermatophyta</taxon>
        <taxon>Magnoliopsida</taxon>
        <taxon>eudicotyledons</taxon>
        <taxon>Gunneridae</taxon>
        <taxon>Pentapetalae</taxon>
        <taxon>rosids</taxon>
        <taxon>malvids</taxon>
        <taxon>Malvales</taxon>
        <taxon>Dipterocarpaceae</taxon>
        <taxon>Rubroshorea</taxon>
    </lineage>
</organism>
<keyword evidence="2" id="KW-0863">Zinc-finger</keyword>
<name>A0AAV5I5K6_9ROSI</name>
<protein>
    <recommendedName>
        <fullName evidence="6">RING-CH-type domain-containing protein</fullName>
    </recommendedName>
</protein>
<dbReference type="AlphaFoldDB" id="A0AAV5I5K6"/>
<dbReference type="InterPro" id="IPR013083">
    <property type="entry name" value="Znf_RING/FYVE/PHD"/>
</dbReference>
<evidence type="ECO:0000256" key="1">
    <source>
        <dbReference type="ARBA" id="ARBA00022723"/>
    </source>
</evidence>
<dbReference type="SMART" id="SM00744">
    <property type="entry name" value="RINGv"/>
    <property type="match status" value="1"/>
</dbReference>
<feature type="domain" description="RING-CH-type" evidence="6">
    <location>
        <begin position="232"/>
        <end position="305"/>
    </location>
</feature>
<comment type="caution">
    <text evidence="7">The sequence shown here is derived from an EMBL/GenBank/DDBJ whole genome shotgun (WGS) entry which is preliminary data.</text>
</comment>
<feature type="compositionally biased region" description="Basic and acidic residues" evidence="4">
    <location>
        <begin position="198"/>
        <end position="211"/>
    </location>
</feature>
<dbReference type="Gene3D" id="3.30.40.10">
    <property type="entry name" value="Zinc/RING finger domain, C3HC4 (zinc finger)"/>
    <property type="match status" value="1"/>
</dbReference>
<dbReference type="GO" id="GO:0008270">
    <property type="term" value="F:zinc ion binding"/>
    <property type="evidence" value="ECO:0007669"/>
    <property type="project" value="UniProtKB-KW"/>
</dbReference>
<dbReference type="InterPro" id="IPR011016">
    <property type="entry name" value="Znf_RING-CH"/>
</dbReference>
<reference evidence="7 8" key="1">
    <citation type="journal article" date="2021" name="Commun. Biol.">
        <title>The genome of Shorea leprosula (Dipterocarpaceae) highlights the ecological relevance of drought in aseasonal tropical rainforests.</title>
        <authorList>
            <person name="Ng K.K.S."/>
            <person name="Kobayashi M.J."/>
            <person name="Fawcett J.A."/>
            <person name="Hatakeyama M."/>
            <person name="Paape T."/>
            <person name="Ng C.H."/>
            <person name="Ang C.C."/>
            <person name="Tnah L.H."/>
            <person name="Lee C.T."/>
            <person name="Nishiyama T."/>
            <person name="Sese J."/>
            <person name="O'Brien M.J."/>
            <person name="Copetti D."/>
            <person name="Mohd Noor M.I."/>
            <person name="Ong R.C."/>
            <person name="Putra M."/>
            <person name="Sireger I.Z."/>
            <person name="Indrioko S."/>
            <person name="Kosugi Y."/>
            <person name="Izuno A."/>
            <person name="Isagi Y."/>
            <person name="Lee S.L."/>
            <person name="Shimizu K.K."/>
        </authorList>
    </citation>
    <scope>NUCLEOTIDE SEQUENCE [LARGE SCALE GENOMIC DNA]</scope>
    <source>
        <strain evidence="7">214</strain>
    </source>
</reference>
<dbReference type="Proteomes" id="UP001054252">
    <property type="component" value="Unassembled WGS sequence"/>
</dbReference>
<keyword evidence="5" id="KW-0812">Transmembrane</keyword>
<evidence type="ECO:0000256" key="3">
    <source>
        <dbReference type="ARBA" id="ARBA00022833"/>
    </source>
</evidence>
<dbReference type="SUPFAM" id="SSF57850">
    <property type="entry name" value="RING/U-box"/>
    <property type="match status" value="1"/>
</dbReference>
<keyword evidence="8" id="KW-1185">Reference proteome</keyword>
<dbReference type="EMBL" id="BPVZ01000008">
    <property type="protein sequence ID" value="GKU94380.1"/>
    <property type="molecule type" value="Genomic_DNA"/>
</dbReference>